<comment type="caution">
    <text evidence="1">The sequence shown here is derived from an EMBL/GenBank/DDBJ whole genome shotgun (WGS) entry which is preliminary data.</text>
</comment>
<dbReference type="Proteomes" id="UP001199260">
    <property type="component" value="Unassembled WGS sequence"/>
</dbReference>
<protein>
    <submittedName>
        <fullName evidence="1">Histidine phosphatase family protein</fullName>
    </submittedName>
</protein>
<dbReference type="SUPFAM" id="SSF53254">
    <property type="entry name" value="Phosphoglycerate mutase-like"/>
    <property type="match status" value="1"/>
</dbReference>
<evidence type="ECO:0000313" key="2">
    <source>
        <dbReference type="Proteomes" id="UP001199260"/>
    </source>
</evidence>
<dbReference type="Pfam" id="PF00300">
    <property type="entry name" value="His_Phos_1"/>
    <property type="match status" value="1"/>
</dbReference>
<dbReference type="InterPro" id="IPR029033">
    <property type="entry name" value="His_PPase_superfam"/>
</dbReference>
<sequence length="194" mass="21271">MTALWLQRHAQPLVAPGVCYGRTDLAADDRATAAAAQALQGAWTAEALPAGTVWHSPLQRCTQLATALQMQAPAFQLRACNDLAEMDFGAWEGQRWDGIAREEMQAWTADFMAYAPGGGESLATMMARVTRALDAARQQARETGQPVLWISHAGVAQCAHWLLTRGQRLPLAKDWPSVKLAYGEWLRLPLFSDL</sequence>
<keyword evidence="2" id="KW-1185">Reference proteome</keyword>
<dbReference type="InterPro" id="IPR013078">
    <property type="entry name" value="His_Pase_superF_clade-1"/>
</dbReference>
<dbReference type="EMBL" id="JAJNCT010000028">
    <property type="protein sequence ID" value="MCD2167393.1"/>
    <property type="molecule type" value="Genomic_DNA"/>
</dbReference>
<organism evidence="1 2">
    <name type="scientific">Comamonas koreensis</name>
    <dbReference type="NCBI Taxonomy" id="160825"/>
    <lineage>
        <taxon>Bacteria</taxon>
        <taxon>Pseudomonadati</taxon>
        <taxon>Pseudomonadota</taxon>
        <taxon>Betaproteobacteria</taxon>
        <taxon>Burkholderiales</taxon>
        <taxon>Comamonadaceae</taxon>
        <taxon>Comamonas</taxon>
    </lineage>
</organism>
<proteinExistence type="predicted"/>
<reference evidence="1 2" key="1">
    <citation type="submission" date="2021-11" db="EMBL/GenBank/DDBJ databases">
        <title>Genome sequence.</title>
        <authorList>
            <person name="Sun Q."/>
        </authorList>
    </citation>
    <scope>NUCLEOTIDE SEQUENCE [LARGE SCALE GENOMIC DNA]</scope>
    <source>
        <strain evidence="1 2">KCTC 12005</strain>
    </source>
</reference>
<gene>
    <name evidence="1" type="ORF">LPW39_19920</name>
</gene>
<dbReference type="RefSeq" id="WP_230779113.1">
    <property type="nucleotide sequence ID" value="NZ_JAJNCT010000028.1"/>
</dbReference>
<name>A0AAW4Y0E1_9BURK</name>
<dbReference type="AlphaFoldDB" id="A0AAW4Y0E1"/>
<evidence type="ECO:0000313" key="1">
    <source>
        <dbReference type="EMBL" id="MCD2167393.1"/>
    </source>
</evidence>
<dbReference type="Gene3D" id="3.40.50.1240">
    <property type="entry name" value="Phosphoglycerate mutase-like"/>
    <property type="match status" value="1"/>
</dbReference>
<accession>A0AAW4Y0E1</accession>